<dbReference type="Pfam" id="PF00071">
    <property type="entry name" value="Ras"/>
    <property type="match status" value="1"/>
</dbReference>
<dbReference type="PANTHER" id="PTHR47977">
    <property type="entry name" value="RAS-RELATED PROTEIN RAB"/>
    <property type="match status" value="1"/>
</dbReference>
<dbReference type="FunFam" id="3.40.50.300:FF:001447">
    <property type="entry name" value="Ras-related protein Rab-1B"/>
    <property type="match status" value="1"/>
</dbReference>
<dbReference type="PROSITE" id="PS51421">
    <property type="entry name" value="RAS"/>
    <property type="match status" value="1"/>
</dbReference>
<dbReference type="GO" id="GO:0005525">
    <property type="term" value="F:GTP binding"/>
    <property type="evidence" value="ECO:0007669"/>
    <property type="project" value="UniProtKB-KW"/>
</dbReference>
<dbReference type="PROSITE" id="PS51420">
    <property type="entry name" value="RHO"/>
    <property type="match status" value="1"/>
</dbReference>
<dbReference type="SUPFAM" id="SSF52540">
    <property type="entry name" value="P-loop containing nucleoside triphosphate hydrolases"/>
    <property type="match status" value="1"/>
</dbReference>
<comment type="caution">
    <text evidence="3">The sequence shown here is derived from an EMBL/GenBank/DDBJ whole genome shotgun (WGS) entry which is preliminary data.</text>
</comment>
<dbReference type="SMART" id="SM00173">
    <property type="entry name" value="RAS"/>
    <property type="match status" value="1"/>
</dbReference>
<dbReference type="InterPro" id="IPR005225">
    <property type="entry name" value="Small_GTP-bd"/>
</dbReference>
<dbReference type="EMBL" id="JAOPGA020000784">
    <property type="protein sequence ID" value="KAL0481697.1"/>
    <property type="molecule type" value="Genomic_DNA"/>
</dbReference>
<dbReference type="PRINTS" id="PR00449">
    <property type="entry name" value="RASTRNSFRMNG"/>
</dbReference>
<protein>
    <submittedName>
        <fullName evidence="3">Ras-related protein Rab</fullName>
    </submittedName>
</protein>
<accession>A0AAW2YW40</accession>
<name>A0AAW2YW40_9EUKA</name>
<dbReference type="PROSITE" id="PS51419">
    <property type="entry name" value="RAB"/>
    <property type="match status" value="1"/>
</dbReference>
<dbReference type="InterPro" id="IPR001806">
    <property type="entry name" value="Small_GTPase"/>
</dbReference>
<dbReference type="Proteomes" id="UP001431209">
    <property type="component" value="Unassembled WGS sequence"/>
</dbReference>
<organism evidence="3 4">
    <name type="scientific">Acrasis kona</name>
    <dbReference type="NCBI Taxonomy" id="1008807"/>
    <lineage>
        <taxon>Eukaryota</taxon>
        <taxon>Discoba</taxon>
        <taxon>Heterolobosea</taxon>
        <taxon>Tetramitia</taxon>
        <taxon>Eutetramitia</taxon>
        <taxon>Acrasidae</taxon>
        <taxon>Acrasis</taxon>
    </lineage>
</organism>
<dbReference type="InterPro" id="IPR050227">
    <property type="entry name" value="Rab"/>
</dbReference>
<keyword evidence="1" id="KW-0547">Nucleotide-binding</keyword>
<dbReference type="AlphaFoldDB" id="A0AAW2YW40"/>
<dbReference type="Gene3D" id="3.40.50.300">
    <property type="entry name" value="P-loop containing nucleotide triphosphate hydrolases"/>
    <property type="match status" value="1"/>
</dbReference>
<dbReference type="NCBIfam" id="TIGR00231">
    <property type="entry name" value="small_GTP"/>
    <property type="match status" value="1"/>
</dbReference>
<evidence type="ECO:0000256" key="2">
    <source>
        <dbReference type="ARBA" id="ARBA00023134"/>
    </source>
</evidence>
<proteinExistence type="predicted"/>
<evidence type="ECO:0000256" key="1">
    <source>
        <dbReference type="ARBA" id="ARBA00022741"/>
    </source>
</evidence>
<evidence type="ECO:0000313" key="3">
    <source>
        <dbReference type="EMBL" id="KAL0481697.1"/>
    </source>
</evidence>
<dbReference type="InterPro" id="IPR027417">
    <property type="entry name" value="P-loop_NTPase"/>
</dbReference>
<dbReference type="SMART" id="SM00175">
    <property type="entry name" value="RAB"/>
    <property type="match status" value="1"/>
</dbReference>
<gene>
    <name evidence="3" type="ORF">AKO1_012547</name>
</gene>
<reference evidence="3 4" key="1">
    <citation type="submission" date="2024-03" db="EMBL/GenBank/DDBJ databases">
        <title>The Acrasis kona genome and developmental transcriptomes reveal deep origins of eukaryotic multicellular pathways.</title>
        <authorList>
            <person name="Sheikh S."/>
            <person name="Fu C.-J."/>
            <person name="Brown M.W."/>
            <person name="Baldauf S.L."/>
        </authorList>
    </citation>
    <scope>NUCLEOTIDE SEQUENCE [LARGE SCALE GENOMIC DNA]</scope>
    <source>
        <strain evidence="3 4">ATCC MYA-3509</strain>
    </source>
</reference>
<keyword evidence="4" id="KW-1185">Reference proteome</keyword>
<sequence length="237" mass="26663">MGDEYGRDTQLPVFKILLIGDISVGKTCTLLRFTEDTFSDNYSSSLGVDFKTKQVEVDGSTVKLQIWDFEGNQQRFDQLAKSRYTDADAILFLFDITNKESFDNIKTEWLEKVSQNKPKSTCCHMVVGTKCDLSSLRVVTAEDGKAFASDMGCQFIDTSAKLSTNVAQMFNMVAHDVLTEYRKTQTDKESNWRNTEKDKKKKNGNCVISLLLKESQANFMSSMAASILVLPFSTCKP</sequence>
<dbReference type="SMART" id="SM00174">
    <property type="entry name" value="RHO"/>
    <property type="match status" value="1"/>
</dbReference>
<evidence type="ECO:0000313" key="4">
    <source>
        <dbReference type="Proteomes" id="UP001431209"/>
    </source>
</evidence>
<dbReference type="CDD" id="cd00154">
    <property type="entry name" value="Rab"/>
    <property type="match status" value="1"/>
</dbReference>
<dbReference type="GO" id="GO:0003924">
    <property type="term" value="F:GTPase activity"/>
    <property type="evidence" value="ECO:0007669"/>
    <property type="project" value="InterPro"/>
</dbReference>
<keyword evidence="2" id="KW-0342">GTP-binding</keyword>